<keyword evidence="1" id="KW-0472">Membrane</keyword>
<gene>
    <name evidence="2" type="ORF">J0911_16675</name>
</gene>
<proteinExistence type="predicted"/>
<evidence type="ECO:0000313" key="3">
    <source>
        <dbReference type="Proteomes" id="UP000664617"/>
    </source>
</evidence>
<feature type="transmembrane region" description="Helical" evidence="1">
    <location>
        <begin position="41"/>
        <end position="61"/>
    </location>
</feature>
<reference evidence="3" key="1">
    <citation type="submission" date="2023-07" db="EMBL/GenBank/DDBJ databases">
        <title>Myceligenerans salitolerans sp. nov., a halotolerant actinomycete isolated from a salt lake in Xinjiang, China.</title>
        <authorList>
            <person name="Guan T."/>
        </authorList>
    </citation>
    <scope>NUCLEOTIDE SEQUENCE [LARGE SCALE GENOMIC DNA]</scope>
    <source>
        <strain evidence="3">XHU 5031</strain>
    </source>
</reference>
<dbReference type="RefSeq" id="WP_207276577.1">
    <property type="nucleotide sequence ID" value="NZ_JAFMPK010000047.1"/>
</dbReference>
<keyword evidence="3" id="KW-1185">Reference proteome</keyword>
<protein>
    <submittedName>
        <fullName evidence="2">Uncharacterized protein</fullName>
    </submittedName>
</protein>
<evidence type="ECO:0000313" key="2">
    <source>
        <dbReference type="EMBL" id="MBO0610661.1"/>
    </source>
</evidence>
<accession>A0ABS3ICB7</accession>
<dbReference type="EMBL" id="JAFMPK010000047">
    <property type="protein sequence ID" value="MBO0610661.1"/>
    <property type="molecule type" value="Genomic_DNA"/>
</dbReference>
<dbReference type="Proteomes" id="UP000664617">
    <property type="component" value="Unassembled WGS sequence"/>
</dbReference>
<name>A0ABS3ICB7_9MICO</name>
<evidence type="ECO:0000256" key="1">
    <source>
        <dbReference type="SAM" id="Phobius"/>
    </source>
</evidence>
<sequence>MAEDGKASRLELLIAWVRRWGRFARVARVATRNPLARRVGVVLLVPVAVLVLLVVVVVRLLTG</sequence>
<organism evidence="2 3">
    <name type="scientific">Myceligenerans salitolerans</name>
    <dbReference type="NCBI Taxonomy" id="1230528"/>
    <lineage>
        <taxon>Bacteria</taxon>
        <taxon>Bacillati</taxon>
        <taxon>Actinomycetota</taxon>
        <taxon>Actinomycetes</taxon>
        <taxon>Micrococcales</taxon>
        <taxon>Promicromonosporaceae</taxon>
        <taxon>Myceligenerans</taxon>
    </lineage>
</organism>
<keyword evidence="1" id="KW-1133">Transmembrane helix</keyword>
<keyword evidence="1" id="KW-0812">Transmembrane</keyword>
<comment type="caution">
    <text evidence="2">The sequence shown here is derived from an EMBL/GenBank/DDBJ whole genome shotgun (WGS) entry which is preliminary data.</text>
</comment>